<dbReference type="PRINTS" id="PR00722">
    <property type="entry name" value="CHYMOTRYPSIN"/>
</dbReference>
<dbReference type="OrthoDB" id="6755574at2759"/>
<dbReference type="InterPro" id="IPR043504">
    <property type="entry name" value="Peptidase_S1_PA_chymotrypsin"/>
</dbReference>
<dbReference type="InParanoid" id="A0A7E5VUG4"/>
<keyword evidence="10" id="KW-1205">Fibrinolytic toxin</keyword>
<comment type="subcellular location">
    <subcellularLocation>
        <location evidence="1">Secreted</location>
        <location evidence="1">Extracellular space</location>
    </subcellularLocation>
</comment>
<dbReference type="GO" id="GO:0005576">
    <property type="term" value="C:extracellular region"/>
    <property type="evidence" value="ECO:0007669"/>
    <property type="project" value="UniProtKB-SubCell"/>
</dbReference>
<evidence type="ECO:0000313" key="14">
    <source>
        <dbReference type="RefSeq" id="XP_026731985.1"/>
    </source>
</evidence>
<dbReference type="InterPro" id="IPR001254">
    <property type="entry name" value="Trypsin_dom"/>
</dbReference>
<gene>
    <name evidence="14" type="primary">LOC113496822</name>
</gene>
<keyword evidence="11" id="KW-0732">Signal</keyword>
<feature type="signal peptide" evidence="11">
    <location>
        <begin position="1"/>
        <end position="20"/>
    </location>
</feature>
<sequence>MGKLFYVILIAIFAYNFVESVSGTQSRIVGGYEAPADYGKFHASMQNLSGQHVCGGAVVSKWHIVTCAHCVHQAEPKYMNIVAGTHDLDVGGVKNEVESIIVHPKYNSTSKEHDIAIIKTKKPFDLRKIRVLNLRGAKLRERDEVTLVGFGADEPNGLSSRRMYVLDLPVFSQKICEFAMRYTREITREMFCTFTKYGEGSCHGDSGSPLIKGDELVGVASWGIPCAVGFPDVHTRIAPYIKWIKSYTKQNFCVSKRKKIISLG</sequence>
<evidence type="ECO:0000256" key="4">
    <source>
        <dbReference type="ARBA" id="ARBA00022670"/>
    </source>
</evidence>
<dbReference type="Gene3D" id="2.40.10.10">
    <property type="entry name" value="Trypsin-like serine proteases"/>
    <property type="match status" value="1"/>
</dbReference>
<dbReference type="SMART" id="SM00020">
    <property type="entry name" value="Tryp_SPc"/>
    <property type="match status" value="1"/>
</dbReference>
<dbReference type="FunFam" id="2.40.10.10:FF:000068">
    <property type="entry name" value="transmembrane protease serine 2"/>
    <property type="match status" value="1"/>
</dbReference>
<dbReference type="PANTHER" id="PTHR24276:SF96">
    <property type="entry name" value="PEPTIDASE S1 DOMAIN-CONTAINING PROTEIN"/>
    <property type="match status" value="1"/>
</dbReference>
<evidence type="ECO:0000256" key="3">
    <source>
        <dbReference type="ARBA" id="ARBA00022656"/>
    </source>
</evidence>
<evidence type="ECO:0000256" key="8">
    <source>
        <dbReference type="ARBA" id="ARBA00023240"/>
    </source>
</evidence>
<keyword evidence="13" id="KW-1185">Reference proteome</keyword>
<evidence type="ECO:0000256" key="5">
    <source>
        <dbReference type="ARBA" id="ARBA00022801"/>
    </source>
</evidence>
<feature type="chain" id="PRO_5028954789" evidence="11">
    <location>
        <begin position="21"/>
        <end position="264"/>
    </location>
</feature>
<feature type="domain" description="Peptidase S1" evidence="12">
    <location>
        <begin position="28"/>
        <end position="249"/>
    </location>
</feature>
<dbReference type="InterPro" id="IPR001314">
    <property type="entry name" value="Peptidase_S1A"/>
</dbReference>
<dbReference type="SUPFAM" id="SSF50494">
    <property type="entry name" value="Trypsin-like serine proteases"/>
    <property type="match status" value="1"/>
</dbReference>
<dbReference type="GO" id="GO:0006508">
    <property type="term" value="P:proteolysis"/>
    <property type="evidence" value="ECO:0007669"/>
    <property type="project" value="UniProtKB-KW"/>
</dbReference>
<evidence type="ECO:0000259" key="12">
    <source>
        <dbReference type="PROSITE" id="PS50240"/>
    </source>
</evidence>
<evidence type="ECO:0000256" key="11">
    <source>
        <dbReference type="SAM" id="SignalP"/>
    </source>
</evidence>
<dbReference type="InterPro" id="IPR050430">
    <property type="entry name" value="Peptidase_S1"/>
</dbReference>
<dbReference type="FunFam" id="2.40.10.10:FF:000036">
    <property type="entry name" value="Trypsin beta"/>
    <property type="match status" value="1"/>
</dbReference>
<dbReference type="PROSITE" id="PS50240">
    <property type="entry name" value="TRYPSIN_DOM"/>
    <property type="match status" value="1"/>
</dbReference>
<dbReference type="Pfam" id="PF00089">
    <property type="entry name" value="Trypsin"/>
    <property type="match status" value="1"/>
</dbReference>
<evidence type="ECO:0000256" key="9">
    <source>
        <dbReference type="ARBA" id="ARBA00055534"/>
    </source>
</evidence>
<name>A0A7E5VUG4_TRINI</name>
<dbReference type="KEGG" id="tnl:113496822"/>
<dbReference type="PROSITE" id="PS00135">
    <property type="entry name" value="TRYPSIN_SER"/>
    <property type="match status" value="1"/>
</dbReference>
<dbReference type="RefSeq" id="XP_026731985.1">
    <property type="nucleotide sequence ID" value="XM_026876184.1"/>
</dbReference>
<keyword evidence="5" id="KW-0378">Hydrolase</keyword>
<proteinExistence type="inferred from homology"/>
<keyword evidence="6" id="KW-0720">Serine protease</keyword>
<evidence type="ECO:0000256" key="1">
    <source>
        <dbReference type="ARBA" id="ARBA00004239"/>
    </source>
</evidence>
<reference evidence="14" key="1">
    <citation type="submission" date="2025-08" db="UniProtKB">
        <authorList>
            <consortium name="RefSeq"/>
        </authorList>
    </citation>
    <scope>IDENTIFICATION</scope>
</reference>
<keyword evidence="8" id="KW-1199">Hemostasis impairing toxin</keyword>
<evidence type="ECO:0000256" key="10">
    <source>
        <dbReference type="ARBA" id="ARBA00084094"/>
    </source>
</evidence>
<evidence type="ECO:0000256" key="6">
    <source>
        <dbReference type="ARBA" id="ARBA00022825"/>
    </source>
</evidence>
<evidence type="ECO:0000256" key="7">
    <source>
        <dbReference type="ARBA" id="ARBA00023157"/>
    </source>
</evidence>
<comment type="similarity">
    <text evidence="2">Belongs to the peptidase S1 family.</text>
</comment>
<evidence type="ECO:0000313" key="13">
    <source>
        <dbReference type="Proteomes" id="UP000322000"/>
    </source>
</evidence>
<keyword evidence="7" id="KW-1015">Disulfide bond</keyword>
<accession>A0A7E5VUG4</accession>
<dbReference type="InterPro" id="IPR033116">
    <property type="entry name" value="TRYPSIN_SER"/>
</dbReference>
<organism evidence="13 14">
    <name type="scientific">Trichoplusia ni</name>
    <name type="common">Cabbage looper</name>
    <dbReference type="NCBI Taxonomy" id="7111"/>
    <lineage>
        <taxon>Eukaryota</taxon>
        <taxon>Metazoa</taxon>
        <taxon>Ecdysozoa</taxon>
        <taxon>Arthropoda</taxon>
        <taxon>Hexapoda</taxon>
        <taxon>Insecta</taxon>
        <taxon>Pterygota</taxon>
        <taxon>Neoptera</taxon>
        <taxon>Endopterygota</taxon>
        <taxon>Lepidoptera</taxon>
        <taxon>Glossata</taxon>
        <taxon>Ditrysia</taxon>
        <taxon>Noctuoidea</taxon>
        <taxon>Noctuidae</taxon>
        <taxon>Plusiinae</taxon>
        <taxon>Trichoplusia</taxon>
    </lineage>
</organism>
<dbReference type="GeneID" id="113496822"/>
<dbReference type="CDD" id="cd00190">
    <property type="entry name" value="Tryp_SPc"/>
    <property type="match status" value="1"/>
</dbReference>
<dbReference type="AlphaFoldDB" id="A0A7E5VUG4"/>
<dbReference type="GO" id="GO:0004252">
    <property type="term" value="F:serine-type endopeptidase activity"/>
    <property type="evidence" value="ECO:0007669"/>
    <property type="project" value="InterPro"/>
</dbReference>
<comment type="function">
    <text evidence="9">Fibrinolytic activity; shows preferential cleavage of Arg-Gly bonds in all three fibrinogen chains. Contact with the caterpillars causes severe bleeding, due the anticoagulant effect of the protein.</text>
</comment>
<dbReference type="GO" id="GO:0090729">
    <property type="term" value="F:toxin activity"/>
    <property type="evidence" value="ECO:0007669"/>
    <property type="project" value="UniProtKB-KW"/>
</dbReference>
<keyword evidence="3" id="KW-0800">Toxin</keyword>
<protein>
    <submittedName>
        <fullName evidence="14">Chymotrypsin-1-like</fullName>
    </submittedName>
</protein>
<dbReference type="Proteomes" id="UP000322000">
    <property type="component" value="Chromosome 8"/>
</dbReference>
<dbReference type="PANTHER" id="PTHR24276">
    <property type="entry name" value="POLYSERASE-RELATED"/>
    <property type="match status" value="1"/>
</dbReference>
<dbReference type="InterPro" id="IPR009003">
    <property type="entry name" value="Peptidase_S1_PA"/>
</dbReference>
<evidence type="ECO:0000256" key="2">
    <source>
        <dbReference type="ARBA" id="ARBA00007664"/>
    </source>
</evidence>
<keyword evidence="4" id="KW-0645">Protease</keyword>